<dbReference type="Pfam" id="PF15860">
    <property type="entry name" value="DUF4728"/>
    <property type="match status" value="1"/>
</dbReference>
<feature type="transmembrane region" description="Helical" evidence="1">
    <location>
        <begin position="130"/>
        <end position="148"/>
    </location>
</feature>
<dbReference type="InterPro" id="IPR031720">
    <property type="entry name" value="DUF4728"/>
</dbReference>
<reference evidence="3" key="1">
    <citation type="submission" date="2025-08" db="UniProtKB">
        <authorList>
            <consortium name="RefSeq"/>
        </authorList>
    </citation>
    <scope>IDENTIFICATION</scope>
    <source>
        <strain evidence="3">15112-1751.03</strain>
        <tissue evidence="3">Whole Adult</tissue>
    </source>
</reference>
<accession>A0A6P8X9C0</accession>
<organism evidence="2 3">
    <name type="scientific">Drosophila albomicans</name>
    <name type="common">Fruit fly</name>
    <dbReference type="NCBI Taxonomy" id="7291"/>
    <lineage>
        <taxon>Eukaryota</taxon>
        <taxon>Metazoa</taxon>
        <taxon>Ecdysozoa</taxon>
        <taxon>Arthropoda</taxon>
        <taxon>Hexapoda</taxon>
        <taxon>Insecta</taxon>
        <taxon>Pterygota</taxon>
        <taxon>Neoptera</taxon>
        <taxon>Endopterygota</taxon>
        <taxon>Diptera</taxon>
        <taxon>Brachycera</taxon>
        <taxon>Muscomorpha</taxon>
        <taxon>Ephydroidea</taxon>
        <taxon>Drosophilidae</taxon>
        <taxon>Drosophila</taxon>
    </lineage>
</organism>
<gene>
    <name evidence="3" type="primary">LOC117570400</name>
</gene>
<sequence>MVKPLEKAGCLELRTAGYIIGWLGVAGSVLILLIGLVGLGNPKIFAGYNGSYSYKENYEDVASIYSVIFIVSAFVGFAIYGLVIYGIKENRHAMLIPYLILSGISAALSFLGVLFAAMDLVAGTHNVFNFAFTVFSCMFQLFIFRVMYSLYTNIKMNILNGRVLVPPSAAAVPLQQNVPTAYPPNAYPPNAAYAPNAAYPSNAAYPPNAYPTTYPTYNKV</sequence>
<dbReference type="Proteomes" id="UP000515160">
    <property type="component" value="Chromosome 3"/>
</dbReference>
<keyword evidence="1" id="KW-1133">Transmembrane helix</keyword>
<feature type="transmembrane region" description="Helical" evidence="1">
    <location>
        <begin position="20"/>
        <end position="41"/>
    </location>
</feature>
<evidence type="ECO:0000256" key="1">
    <source>
        <dbReference type="SAM" id="Phobius"/>
    </source>
</evidence>
<evidence type="ECO:0000313" key="3">
    <source>
        <dbReference type="RefSeq" id="XP_034107910.1"/>
    </source>
</evidence>
<dbReference type="PANTHER" id="PTHR36694:SF11">
    <property type="entry name" value="LP21121P-RELATED"/>
    <property type="match status" value="1"/>
</dbReference>
<feature type="transmembrane region" description="Helical" evidence="1">
    <location>
        <begin position="61"/>
        <end position="83"/>
    </location>
</feature>
<protein>
    <submittedName>
        <fullName evidence="3">Uncharacterized protein LOC117570400 isoform X1</fullName>
    </submittedName>
</protein>
<proteinExistence type="predicted"/>
<evidence type="ECO:0000313" key="2">
    <source>
        <dbReference type="Proteomes" id="UP000515160"/>
    </source>
</evidence>
<dbReference type="PANTHER" id="PTHR36694">
    <property type="entry name" value="PASIFLORA 1, ISOFORM A-RELATED"/>
    <property type="match status" value="1"/>
</dbReference>
<feature type="transmembrane region" description="Helical" evidence="1">
    <location>
        <begin position="95"/>
        <end position="118"/>
    </location>
</feature>
<dbReference type="AlphaFoldDB" id="A0A6P8X9C0"/>
<keyword evidence="1" id="KW-0472">Membrane</keyword>
<keyword evidence="2" id="KW-1185">Reference proteome</keyword>
<dbReference type="RefSeq" id="XP_034107910.1">
    <property type="nucleotide sequence ID" value="XM_034252019.2"/>
</dbReference>
<name>A0A6P8X9C0_DROAB</name>
<keyword evidence="1" id="KW-0812">Transmembrane</keyword>
<dbReference type="GeneID" id="117570400"/>